<accession>U9USV2</accession>
<reference evidence="1" key="1">
    <citation type="submission" date="2013-07" db="EMBL/GenBank/DDBJ databases">
        <title>The genome of an arbuscular mycorrhizal fungus provides insights into the evolution of the oldest plant symbiosis.</title>
        <authorList>
            <consortium name="DOE Joint Genome Institute"/>
            <person name="Tisserant E."/>
            <person name="Malbreil M."/>
            <person name="Kuo A."/>
            <person name="Kohler A."/>
            <person name="Symeonidi A."/>
            <person name="Balestrini R."/>
            <person name="Charron P."/>
            <person name="Duensing N."/>
            <person name="Frei-dit-Frey N."/>
            <person name="Gianinazzi-Pearson V."/>
            <person name="Gilbert B."/>
            <person name="Handa Y."/>
            <person name="Hijri M."/>
            <person name="Kaul R."/>
            <person name="Kawaguchi M."/>
            <person name="Krajinski F."/>
            <person name="Lammers P."/>
            <person name="Lapierre D."/>
            <person name="Masclaux F.G."/>
            <person name="Murat C."/>
            <person name="Morin E."/>
            <person name="Ndikumana S."/>
            <person name="Pagni M."/>
            <person name="Petitpierre D."/>
            <person name="Requena N."/>
            <person name="Rosikiewicz P."/>
            <person name="Riley R."/>
            <person name="Saito K."/>
            <person name="San Clemente H."/>
            <person name="Shapiro H."/>
            <person name="van Tuinen D."/>
            <person name="Becard G."/>
            <person name="Bonfante P."/>
            <person name="Paszkowski U."/>
            <person name="Shachar-Hill Y."/>
            <person name="Young J.P."/>
            <person name="Sanders I.R."/>
            <person name="Henrissat B."/>
            <person name="Rensing S.A."/>
            <person name="Grigoriev I.V."/>
            <person name="Corradi N."/>
            <person name="Roux C."/>
            <person name="Martin F."/>
        </authorList>
    </citation>
    <scope>NUCLEOTIDE SEQUENCE</scope>
    <source>
        <strain evidence="1">DAOM 197198</strain>
    </source>
</reference>
<proteinExistence type="predicted"/>
<organism evidence="1">
    <name type="scientific">Rhizophagus irregularis (strain DAOM 181602 / DAOM 197198 / MUCL 43194)</name>
    <name type="common">Arbuscular mycorrhizal fungus</name>
    <name type="synonym">Glomus intraradices</name>
    <dbReference type="NCBI Taxonomy" id="747089"/>
    <lineage>
        <taxon>Eukaryota</taxon>
        <taxon>Fungi</taxon>
        <taxon>Fungi incertae sedis</taxon>
        <taxon>Mucoromycota</taxon>
        <taxon>Glomeromycotina</taxon>
        <taxon>Glomeromycetes</taxon>
        <taxon>Glomerales</taxon>
        <taxon>Glomeraceae</taxon>
        <taxon>Rhizophagus</taxon>
    </lineage>
</organism>
<sequence length="92" mass="10039">MSLVQLTVLSRSTPTHKIVSTHNPVFNKVKAHSNNIYLADAEAKKGLDVPPIIIDPKFIPDATMSPMWDSNELEMATVTGHVTDVGQPKTSD</sequence>
<name>U9USV2_RHIID</name>
<dbReference type="HOGENOM" id="CLU_2414398_0_0_1"/>
<gene>
    <name evidence="1" type="ORF">GLOINDRAFT_16074</name>
</gene>
<dbReference type="AlphaFoldDB" id="U9USV2"/>
<dbReference type="EMBL" id="KI275278">
    <property type="protein sequence ID" value="ESA22797.1"/>
    <property type="molecule type" value="Genomic_DNA"/>
</dbReference>
<protein>
    <submittedName>
        <fullName evidence="1">Uncharacterized protein</fullName>
    </submittedName>
</protein>
<dbReference type="VEuPathDB" id="FungiDB:RhiirFUN_024282"/>
<evidence type="ECO:0000313" key="1">
    <source>
        <dbReference type="EMBL" id="ESA22797.1"/>
    </source>
</evidence>